<dbReference type="Proteomes" id="UP000075455">
    <property type="component" value="Unassembled WGS sequence"/>
</dbReference>
<name>A0A150LXC9_9BACL</name>
<gene>
    <name evidence="4" type="ORF">B4119_3623</name>
</gene>
<evidence type="ECO:0000256" key="1">
    <source>
        <dbReference type="ARBA" id="ARBA00008007"/>
    </source>
</evidence>
<dbReference type="Pfam" id="PF18912">
    <property type="entry name" value="DZR_2"/>
    <property type="match status" value="1"/>
</dbReference>
<proteinExistence type="inferred from homology"/>
<organism evidence="4 5">
    <name type="scientific">Saccharococcus caldoxylosilyticus</name>
    <dbReference type="NCBI Taxonomy" id="81408"/>
    <lineage>
        <taxon>Bacteria</taxon>
        <taxon>Bacillati</taxon>
        <taxon>Bacillota</taxon>
        <taxon>Bacilli</taxon>
        <taxon>Bacillales</taxon>
        <taxon>Anoxybacillaceae</taxon>
        <taxon>Saccharococcus</taxon>
    </lineage>
</organism>
<feature type="domain" description="Phosphoribosyltransferase" evidence="2">
    <location>
        <begin position="132"/>
        <end position="222"/>
    </location>
</feature>
<protein>
    <recommendedName>
        <fullName evidence="6">Phosphoribosyltransferase domain-containing protein</fullName>
    </recommendedName>
</protein>
<dbReference type="GeneID" id="301193216"/>
<dbReference type="InterPro" id="IPR051910">
    <property type="entry name" value="ComF/GntX_DNA_util-trans"/>
</dbReference>
<dbReference type="InterPro" id="IPR029057">
    <property type="entry name" value="PRTase-like"/>
</dbReference>
<dbReference type="SUPFAM" id="SSF53271">
    <property type="entry name" value="PRTase-like"/>
    <property type="match status" value="1"/>
</dbReference>
<dbReference type="STRING" id="81408.B4119_3623"/>
<dbReference type="PANTHER" id="PTHR47505:SF1">
    <property type="entry name" value="DNA UTILIZATION PROTEIN YHGH"/>
    <property type="match status" value="1"/>
</dbReference>
<comment type="similarity">
    <text evidence="1">Belongs to the ComF/GntX family.</text>
</comment>
<dbReference type="AlphaFoldDB" id="A0A150LXC9"/>
<dbReference type="CDD" id="cd06223">
    <property type="entry name" value="PRTases_typeI"/>
    <property type="match status" value="1"/>
</dbReference>
<dbReference type="EMBL" id="LQYS01000027">
    <property type="protein sequence ID" value="KYD16925.1"/>
    <property type="molecule type" value="Genomic_DNA"/>
</dbReference>
<dbReference type="RefSeq" id="WP_061579106.1">
    <property type="nucleotide sequence ID" value="NZ_CP040553.1"/>
</dbReference>
<evidence type="ECO:0008006" key="6">
    <source>
        <dbReference type="Google" id="ProtNLM"/>
    </source>
</evidence>
<evidence type="ECO:0000313" key="4">
    <source>
        <dbReference type="EMBL" id="KYD16925.1"/>
    </source>
</evidence>
<dbReference type="InterPro" id="IPR000836">
    <property type="entry name" value="PRTase_dom"/>
</dbReference>
<dbReference type="Gene3D" id="3.40.50.2020">
    <property type="match status" value="1"/>
</dbReference>
<dbReference type="InterPro" id="IPR044005">
    <property type="entry name" value="DZR_2"/>
</dbReference>
<reference evidence="4 5" key="1">
    <citation type="submission" date="2016-01" db="EMBL/GenBank/DDBJ databases">
        <title>Draft Genome Sequences of Seven Thermophilic Sporeformers Isolated from Foods.</title>
        <authorList>
            <person name="Berendsen E.M."/>
            <person name="Wells-Bennik M.H."/>
            <person name="Krawcyk A.O."/>
            <person name="De Jong A."/>
            <person name="Holsappel S."/>
            <person name="Eijlander R.T."/>
            <person name="Kuipers O.P."/>
        </authorList>
    </citation>
    <scope>NUCLEOTIDE SEQUENCE [LARGE SCALE GENOMIC DNA]</scope>
    <source>
        <strain evidence="4 5">B4119</strain>
    </source>
</reference>
<dbReference type="Pfam" id="PF00156">
    <property type="entry name" value="Pribosyltran"/>
    <property type="match status" value="1"/>
</dbReference>
<evidence type="ECO:0000313" key="5">
    <source>
        <dbReference type="Proteomes" id="UP000075455"/>
    </source>
</evidence>
<evidence type="ECO:0000259" key="2">
    <source>
        <dbReference type="Pfam" id="PF00156"/>
    </source>
</evidence>
<dbReference type="PANTHER" id="PTHR47505">
    <property type="entry name" value="DNA UTILIZATION PROTEIN YHGH"/>
    <property type="match status" value="1"/>
</dbReference>
<sequence>MKCLLCHETFYPPFTFRYFLTLQQEDPVCPRCRQRFSLIEEPICERCGRPYREPLCEDCKTWKTIGNALEKNRSVYQYNEWMQEVFARFKFRGDYVIAEAFRADFTNAFFRHFSRNVLLVPIPLSKERLIERGFNQAEALASFLPLPLWNALERRDHEKQSKKQKRERLTAPQFYVKDSKQIEGKDIVLIDDIYTTGATVYHAATQLRRYGASSVSSFTLIRA</sequence>
<feature type="domain" description="Double zinc ribbon" evidence="3">
    <location>
        <begin position="2"/>
        <end position="59"/>
    </location>
</feature>
<evidence type="ECO:0000259" key="3">
    <source>
        <dbReference type="Pfam" id="PF18912"/>
    </source>
</evidence>
<dbReference type="PATRIC" id="fig|81408.3.peg.2739"/>
<accession>A0A150LXC9</accession>
<comment type="caution">
    <text evidence="4">The sequence shown here is derived from an EMBL/GenBank/DDBJ whole genome shotgun (WGS) entry which is preliminary data.</text>
</comment>